<feature type="domain" description="Velvet" evidence="7">
    <location>
        <begin position="188"/>
        <end position="369"/>
    </location>
</feature>
<evidence type="ECO:0000259" key="7">
    <source>
        <dbReference type="PROSITE" id="PS51821"/>
    </source>
</evidence>
<reference evidence="8" key="2">
    <citation type="submission" date="2020-02" db="EMBL/GenBank/DDBJ databases">
        <title>Identification and distribution of gene clusters putatively required for synthesis of sphingolipid metabolism inhibitors in phylogenetically diverse species of the filamentous fungus Fusarium.</title>
        <authorList>
            <person name="Kim H.-S."/>
            <person name="Busman M."/>
            <person name="Brown D.W."/>
            <person name="Divon H."/>
            <person name="Uhlig S."/>
            <person name="Proctor R.H."/>
        </authorList>
    </citation>
    <scope>NUCLEOTIDE SEQUENCE</scope>
    <source>
        <strain evidence="8">NRRL 25174</strain>
    </source>
</reference>
<dbReference type="InterPro" id="IPR021740">
    <property type="entry name" value="Velvet"/>
</dbReference>
<comment type="subcellular location">
    <subcellularLocation>
        <location evidence="1">Nucleus</location>
    </subcellularLocation>
</comment>
<feature type="region of interest" description="Disordered" evidence="6">
    <location>
        <begin position="157"/>
        <end position="184"/>
    </location>
</feature>
<dbReference type="OrthoDB" id="3056235at2759"/>
<dbReference type="PANTHER" id="PTHR33572:SF17">
    <property type="entry name" value="SEXUAL DEVELOPMENT REGULATOR VELC"/>
    <property type="match status" value="1"/>
</dbReference>
<sequence length="386" mass="42357">MTLSSKRSRAPGGSVDPDGERQHQRQRQRQTPSGAATHQQYLPTGYNYQFAGAMPCRHRSAAASVSWAPSSVYPQYAQQQPPAVTSVPGNHFLLQVQHQQYLATGNDHQFAGAMPRRNAAASMSSTPSSVYPQHSQQQLPAAGVVTAVPENHLYSQLQHRQHPPTGNDHIQPAQHSSPLPAPQADHLADDVQFKIAIRQQPTAARACGFGMTDRRVIDPPPILKLSVQGPNLTKDKISQHLRYPHYVMTCTIWDESGTRDASIAHGFGGEQQLVGLTVSTGLFAKDEDGTEGCFFCFPDLSCRAQGAYRLKFNLFKVLLPPSKDRRSPFLATATSNVIHVYSAKDFPGMSKTSKLMKLLKSQGFFVRTKHGSGKRSEKDSTDSEST</sequence>
<evidence type="ECO:0000256" key="4">
    <source>
        <dbReference type="ARBA" id="ARBA00023163"/>
    </source>
</evidence>
<accession>A0A9P5A7A1</accession>
<dbReference type="GO" id="GO:0030435">
    <property type="term" value="P:sporulation resulting in formation of a cellular spore"/>
    <property type="evidence" value="ECO:0007669"/>
    <property type="project" value="UniProtKB-KW"/>
</dbReference>
<evidence type="ECO:0000256" key="1">
    <source>
        <dbReference type="ARBA" id="ARBA00004123"/>
    </source>
</evidence>
<evidence type="ECO:0000256" key="6">
    <source>
        <dbReference type="SAM" id="MobiDB-lite"/>
    </source>
</evidence>
<evidence type="ECO:0000313" key="9">
    <source>
        <dbReference type="Proteomes" id="UP000730481"/>
    </source>
</evidence>
<keyword evidence="3" id="KW-0805">Transcription regulation</keyword>
<evidence type="ECO:0000313" key="8">
    <source>
        <dbReference type="EMBL" id="KAF4333004.1"/>
    </source>
</evidence>
<gene>
    <name evidence="8" type="ORF">FBEOM_13186</name>
</gene>
<dbReference type="PROSITE" id="PS51821">
    <property type="entry name" value="VELVET"/>
    <property type="match status" value="1"/>
</dbReference>
<name>A0A9P5A7A1_9HYPO</name>
<dbReference type="AlphaFoldDB" id="A0A9P5A7A1"/>
<dbReference type="InterPro" id="IPR038491">
    <property type="entry name" value="Velvet_dom_sf"/>
</dbReference>
<evidence type="ECO:0000256" key="5">
    <source>
        <dbReference type="ARBA" id="ARBA00023242"/>
    </source>
</evidence>
<organism evidence="8 9">
    <name type="scientific">Fusarium beomiforme</name>
    <dbReference type="NCBI Taxonomy" id="44412"/>
    <lineage>
        <taxon>Eukaryota</taxon>
        <taxon>Fungi</taxon>
        <taxon>Dikarya</taxon>
        <taxon>Ascomycota</taxon>
        <taxon>Pezizomycotina</taxon>
        <taxon>Sordariomycetes</taxon>
        <taxon>Hypocreomycetidae</taxon>
        <taxon>Hypocreales</taxon>
        <taxon>Nectriaceae</taxon>
        <taxon>Fusarium</taxon>
        <taxon>Fusarium burgessii species complex</taxon>
    </lineage>
</organism>
<keyword evidence="9" id="KW-1185">Reference proteome</keyword>
<keyword evidence="5" id="KW-0539">Nucleus</keyword>
<reference evidence="8" key="1">
    <citation type="journal article" date="2017" name="Mycologia">
        <title>Fusarium algeriense, sp. nov., a novel toxigenic crown rot pathogen of durum wheat from Algeria is nested in the Fusarium burgessii species complex.</title>
        <authorList>
            <person name="Laraba I."/>
            <person name="Keddad A."/>
            <person name="Boureghda H."/>
            <person name="Abdallah N."/>
            <person name="Vaughan M.M."/>
            <person name="Proctor R.H."/>
            <person name="Busman M."/>
            <person name="O'Donnell K."/>
        </authorList>
    </citation>
    <scope>NUCLEOTIDE SEQUENCE</scope>
    <source>
        <strain evidence="8">NRRL 25174</strain>
    </source>
</reference>
<comment type="caution">
    <text evidence="8">The sequence shown here is derived from an EMBL/GenBank/DDBJ whole genome shotgun (WGS) entry which is preliminary data.</text>
</comment>
<evidence type="ECO:0000256" key="2">
    <source>
        <dbReference type="ARBA" id="ARBA00022969"/>
    </source>
</evidence>
<keyword evidence="2" id="KW-0749">Sporulation</keyword>
<proteinExistence type="predicted"/>
<dbReference type="Gene3D" id="2.60.40.3960">
    <property type="entry name" value="Velvet domain"/>
    <property type="match status" value="1"/>
</dbReference>
<dbReference type="EMBL" id="PVQB02000919">
    <property type="protein sequence ID" value="KAF4333004.1"/>
    <property type="molecule type" value="Genomic_DNA"/>
</dbReference>
<keyword evidence="4" id="KW-0804">Transcription</keyword>
<feature type="region of interest" description="Disordered" evidence="6">
    <location>
        <begin position="1"/>
        <end position="41"/>
    </location>
</feature>
<feature type="compositionally biased region" description="Polar residues" evidence="6">
    <location>
        <begin position="31"/>
        <end position="41"/>
    </location>
</feature>
<protein>
    <submittedName>
        <fullName evidence="8">Sexual development regulator velC</fullName>
    </submittedName>
</protein>
<dbReference type="Proteomes" id="UP000730481">
    <property type="component" value="Unassembled WGS sequence"/>
</dbReference>
<dbReference type="PANTHER" id="PTHR33572">
    <property type="entry name" value="SPORE DEVELOPMENT REGULATOR VOSA"/>
    <property type="match status" value="1"/>
</dbReference>
<dbReference type="InterPro" id="IPR037525">
    <property type="entry name" value="Velvet_dom"/>
</dbReference>
<evidence type="ECO:0000256" key="3">
    <source>
        <dbReference type="ARBA" id="ARBA00023015"/>
    </source>
</evidence>
<dbReference type="GO" id="GO:0005634">
    <property type="term" value="C:nucleus"/>
    <property type="evidence" value="ECO:0007669"/>
    <property type="project" value="UniProtKB-SubCell"/>
</dbReference>
<dbReference type="Pfam" id="PF11754">
    <property type="entry name" value="Velvet"/>
    <property type="match status" value="2"/>
</dbReference>